<feature type="domain" description="C2H2-type" evidence="13">
    <location>
        <begin position="808"/>
        <end position="835"/>
    </location>
</feature>
<dbReference type="PANTHER" id="PTHR16515">
    <property type="entry name" value="PR DOMAIN ZINC FINGER PROTEIN"/>
    <property type="match status" value="1"/>
</dbReference>
<evidence type="ECO:0000256" key="12">
    <source>
        <dbReference type="SAM" id="MobiDB-lite"/>
    </source>
</evidence>
<organism evidence="14 15">
    <name type="scientific">Petrolisthes cinctipes</name>
    <name type="common">Flat porcelain crab</name>
    <dbReference type="NCBI Taxonomy" id="88211"/>
    <lineage>
        <taxon>Eukaryota</taxon>
        <taxon>Metazoa</taxon>
        <taxon>Ecdysozoa</taxon>
        <taxon>Arthropoda</taxon>
        <taxon>Crustacea</taxon>
        <taxon>Multicrustacea</taxon>
        <taxon>Malacostraca</taxon>
        <taxon>Eumalacostraca</taxon>
        <taxon>Eucarida</taxon>
        <taxon>Decapoda</taxon>
        <taxon>Pleocyemata</taxon>
        <taxon>Anomura</taxon>
        <taxon>Galatheoidea</taxon>
        <taxon>Porcellanidae</taxon>
        <taxon>Petrolisthes</taxon>
    </lineage>
</organism>
<evidence type="ECO:0000256" key="6">
    <source>
        <dbReference type="ARBA" id="ARBA00022833"/>
    </source>
</evidence>
<evidence type="ECO:0000256" key="3">
    <source>
        <dbReference type="ARBA" id="ARBA00022723"/>
    </source>
</evidence>
<keyword evidence="10" id="KW-0539">Nucleus</keyword>
<keyword evidence="9" id="KW-0804">Transcription</keyword>
<dbReference type="AlphaFoldDB" id="A0AAE1EFQ0"/>
<proteinExistence type="inferred from homology"/>
<feature type="compositionally biased region" description="Basic and acidic residues" evidence="12">
    <location>
        <begin position="1"/>
        <end position="10"/>
    </location>
</feature>
<keyword evidence="15" id="KW-1185">Reference proteome</keyword>
<dbReference type="Proteomes" id="UP001286313">
    <property type="component" value="Unassembled WGS sequence"/>
</dbReference>
<evidence type="ECO:0000256" key="9">
    <source>
        <dbReference type="ARBA" id="ARBA00023163"/>
    </source>
</evidence>
<dbReference type="Gene3D" id="3.30.160.60">
    <property type="entry name" value="Classic Zinc Finger"/>
    <property type="match status" value="6"/>
</dbReference>
<feature type="domain" description="C2H2-type" evidence="13">
    <location>
        <begin position="734"/>
        <end position="753"/>
    </location>
</feature>
<feature type="domain" description="C2H2-type" evidence="13">
    <location>
        <begin position="866"/>
        <end position="893"/>
    </location>
</feature>
<dbReference type="InterPro" id="IPR050331">
    <property type="entry name" value="Zinc_finger"/>
</dbReference>
<keyword evidence="4" id="KW-0677">Repeat</keyword>
<feature type="domain" description="C2H2-type" evidence="13">
    <location>
        <begin position="630"/>
        <end position="658"/>
    </location>
</feature>
<evidence type="ECO:0000256" key="10">
    <source>
        <dbReference type="ARBA" id="ARBA00023242"/>
    </source>
</evidence>
<keyword evidence="6" id="KW-0862">Zinc</keyword>
<feature type="domain" description="C2H2-type" evidence="13">
    <location>
        <begin position="690"/>
        <end position="713"/>
    </location>
</feature>
<dbReference type="GO" id="GO:0010468">
    <property type="term" value="P:regulation of gene expression"/>
    <property type="evidence" value="ECO:0007669"/>
    <property type="project" value="TreeGrafter"/>
</dbReference>
<feature type="domain" description="C2H2-type" evidence="13">
    <location>
        <begin position="660"/>
        <end position="689"/>
    </location>
</feature>
<dbReference type="FunFam" id="3.30.160.60:FF:001370">
    <property type="entry name" value="Zinc finger protein"/>
    <property type="match status" value="1"/>
</dbReference>
<protein>
    <recommendedName>
        <fullName evidence="13">C2H2-type domain-containing protein</fullName>
    </recommendedName>
</protein>
<dbReference type="FunFam" id="3.30.160.60:FF:000100">
    <property type="entry name" value="Zinc finger 45-like"/>
    <property type="match status" value="2"/>
</dbReference>
<feature type="compositionally biased region" description="Low complexity" evidence="12">
    <location>
        <begin position="944"/>
        <end position="959"/>
    </location>
</feature>
<feature type="compositionally biased region" description="Basic and acidic residues" evidence="12">
    <location>
        <begin position="511"/>
        <end position="520"/>
    </location>
</feature>
<evidence type="ECO:0000256" key="1">
    <source>
        <dbReference type="ARBA" id="ARBA00004123"/>
    </source>
</evidence>
<feature type="domain" description="C2H2-type" evidence="13">
    <location>
        <begin position="757"/>
        <end position="779"/>
    </location>
</feature>
<dbReference type="GO" id="GO:0008270">
    <property type="term" value="F:zinc ion binding"/>
    <property type="evidence" value="ECO:0007669"/>
    <property type="project" value="UniProtKB-KW"/>
</dbReference>
<evidence type="ECO:0000256" key="7">
    <source>
        <dbReference type="ARBA" id="ARBA00023015"/>
    </source>
</evidence>
<name>A0AAE1EFQ0_PETCI</name>
<evidence type="ECO:0000256" key="4">
    <source>
        <dbReference type="ARBA" id="ARBA00022737"/>
    </source>
</evidence>
<evidence type="ECO:0000256" key="5">
    <source>
        <dbReference type="ARBA" id="ARBA00022771"/>
    </source>
</evidence>
<evidence type="ECO:0000313" key="14">
    <source>
        <dbReference type="EMBL" id="KAK3850664.1"/>
    </source>
</evidence>
<reference evidence="14" key="1">
    <citation type="submission" date="2023-10" db="EMBL/GenBank/DDBJ databases">
        <title>Genome assemblies of two species of porcelain crab, Petrolisthes cinctipes and Petrolisthes manimaculis (Anomura: Porcellanidae).</title>
        <authorList>
            <person name="Angst P."/>
        </authorList>
    </citation>
    <scope>NUCLEOTIDE SEQUENCE</scope>
    <source>
        <strain evidence="14">PB745_01</strain>
        <tissue evidence="14">Gill</tissue>
    </source>
</reference>
<dbReference type="InterPro" id="IPR036236">
    <property type="entry name" value="Znf_C2H2_sf"/>
</dbReference>
<keyword evidence="8" id="KW-0238">DNA-binding</keyword>
<feature type="region of interest" description="Disordered" evidence="12">
    <location>
        <begin position="1"/>
        <end position="28"/>
    </location>
</feature>
<dbReference type="GO" id="GO:0003690">
    <property type="term" value="F:double-stranded DNA binding"/>
    <property type="evidence" value="ECO:0007669"/>
    <property type="project" value="UniProtKB-ARBA"/>
</dbReference>
<comment type="similarity">
    <text evidence="2">Belongs to the krueppel C2H2-type zinc-finger protein family.</text>
</comment>
<accession>A0AAE1EFQ0</accession>
<dbReference type="SUPFAM" id="SSF57667">
    <property type="entry name" value="beta-beta-alpha zinc fingers"/>
    <property type="match status" value="5"/>
</dbReference>
<evidence type="ECO:0000259" key="13">
    <source>
        <dbReference type="PROSITE" id="PS50157"/>
    </source>
</evidence>
<dbReference type="InterPro" id="IPR013087">
    <property type="entry name" value="Znf_C2H2_type"/>
</dbReference>
<feature type="compositionally biased region" description="Basic residues" evidence="12">
    <location>
        <begin position="521"/>
        <end position="547"/>
    </location>
</feature>
<gene>
    <name evidence="14" type="ORF">Pcinc_042641</name>
</gene>
<sequence length="1011" mass="113030">MSHLHIKSEVSDGGGVSDDGQISVPTTGTELPIVMNEDIYPGTDEQQCFVLVDDRTVGVMPGDSTTAMQRLLTSQTPTTTSTISLGTENTKGVKIVEVKGKDAMVGVMPGDSTSAMQRLLTSQTPTTTTTISLGTDNTKGMEMVQVEGKDAVEMMHVQAGRTVLHMDDGKTLELVQMDGGKTLEVMNIDASSHHHHHHADVLQVEGGSNIEVICDARLDKISIPSTSLSSTVLDKRKVKRLLHKGTKHAIQTPQGGNNTPGINLRSIATVTPSIVLSSGKRVNLNHVLPSRTAFLTSGNKTHGISTSTGIPTLSHIKSHNINTSTGLPALTRNKSHNISTSTGLPALARIKSNIIFSDTKQVLSTTTTTTDSGMNDAIIISWPTLEPDAENTIATQTDICDFQGPSMNLFFCTFYPDGSVQTQCDMPVLRHKEVSTQGRGRCRGKSYNWDRGNQSREREPPMVKMVEEDQRYSRRGRVLKGKGSLYKLSGSDMEEEQDDTTDFTFVEVDEEAKGSTEDDHHHHHHHHHHHQGPMTRKKRGRKRKKRPPSPDNFDEELQLVIGDRSAENESELDTPIKPKPEDIEDEEQATEVLRVKGYGLRTKRRLKKLSDMHYIQEKTVKKRVDRSQEFTCQVCDRVFPTFFRLQRHAKDEHDSTEFSFPCDVCGVVFTRPHNLERHKDTKHGTGERRYACEHCGRRFTRQDVLSVHISMVHLKGSVQGGKKGPAALLGSNAFHCTSCDKFFSREQRLKEHREGDLTCADCSLSFECKTSLRIHQYKHHPRACNECGKVCNNKQLMYLHRLSHKPKFVCNICNKGFLWKSQYTIHMATHTGEKPVLCDICGRSFAHKVAVSKHKWQEHNENNKKFKCEQCGKSFVYRGKLQSHMRSHTGEKPFTCHLCTNTFSQRCNLTAHIKSVHGVYIHSIKSDGTAHMELVKYRRPKKPPSTTTPQLTETTTTTPQATIVNTVIGQPSQASSEDHQTPVATIQEQVQISESSFETEAAVYQIVMYPQ</sequence>
<evidence type="ECO:0000313" key="15">
    <source>
        <dbReference type="Proteomes" id="UP001286313"/>
    </source>
</evidence>
<keyword evidence="5 11" id="KW-0863">Zinc-finger</keyword>
<dbReference type="PROSITE" id="PS50157">
    <property type="entry name" value="ZINC_FINGER_C2H2_2"/>
    <property type="match status" value="9"/>
</dbReference>
<evidence type="ECO:0000256" key="8">
    <source>
        <dbReference type="ARBA" id="ARBA00023125"/>
    </source>
</evidence>
<dbReference type="EMBL" id="JAWQEG010008253">
    <property type="protein sequence ID" value="KAK3850664.1"/>
    <property type="molecule type" value="Genomic_DNA"/>
</dbReference>
<feature type="region of interest" description="Disordered" evidence="12">
    <location>
        <begin position="511"/>
        <end position="588"/>
    </location>
</feature>
<dbReference type="PANTHER" id="PTHR16515:SF49">
    <property type="entry name" value="GASTRULA ZINC FINGER PROTEIN XLCGF49.1-LIKE-RELATED"/>
    <property type="match status" value="1"/>
</dbReference>
<dbReference type="SMART" id="SM00355">
    <property type="entry name" value="ZnF_C2H2"/>
    <property type="match status" value="10"/>
</dbReference>
<evidence type="ECO:0000256" key="11">
    <source>
        <dbReference type="PROSITE-ProRule" id="PRU00042"/>
    </source>
</evidence>
<keyword evidence="7" id="KW-0805">Transcription regulation</keyword>
<dbReference type="GO" id="GO:0005634">
    <property type="term" value="C:nucleus"/>
    <property type="evidence" value="ECO:0007669"/>
    <property type="project" value="UniProtKB-SubCell"/>
</dbReference>
<keyword evidence="3" id="KW-0479">Metal-binding</keyword>
<comment type="subcellular location">
    <subcellularLocation>
        <location evidence="1">Nucleus</location>
    </subcellularLocation>
</comment>
<feature type="region of interest" description="Disordered" evidence="12">
    <location>
        <begin position="939"/>
        <end position="959"/>
    </location>
</feature>
<dbReference type="PROSITE" id="PS00028">
    <property type="entry name" value="ZINC_FINGER_C2H2_1"/>
    <property type="match status" value="7"/>
</dbReference>
<feature type="region of interest" description="Disordered" evidence="12">
    <location>
        <begin position="437"/>
        <end position="461"/>
    </location>
</feature>
<evidence type="ECO:0000256" key="2">
    <source>
        <dbReference type="ARBA" id="ARBA00006991"/>
    </source>
</evidence>
<comment type="caution">
    <text evidence="14">The sequence shown here is derived from an EMBL/GenBank/DDBJ whole genome shotgun (WGS) entry which is preliminary data.</text>
</comment>
<feature type="domain" description="C2H2-type" evidence="13">
    <location>
        <begin position="836"/>
        <end position="864"/>
    </location>
</feature>
<dbReference type="Pfam" id="PF00096">
    <property type="entry name" value="zf-C2H2"/>
    <property type="match status" value="4"/>
</dbReference>
<feature type="domain" description="C2H2-type" evidence="13">
    <location>
        <begin position="894"/>
        <end position="917"/>
    </location>
</feature>